<dbReference type="GO" id="GO:0046854">
    <property type="term" value="P:phosphatidylinositol phosphate biosynthetic process"/>
    <property type="evidence" value="ECO:0007669"/>
    <property type="project" value="TreeGrafter"/>
</dbReference>
<dbReference type="EMBL" id="SDAM02000001">
    <property type="protein sequence ID" value="KAH6838241.1"/>
    <property type="molecule type" value="Genomic_DNA"/>
</dbReference>
<keyword evidence="8" id="KW-1185">Reference proteome</keyword>
<protein>
    <submittedName>
        <fullName evidence="7">Hyccin</fullName>
    </submittedName>
</protein>
<keyword evidence="4" id="KW-0963">Cytoplasm</keyword>
<comment type="caution">
    <text evidence="7">The sequence shown here is derived from an EMBL/GenBank/DDBJ whole genome shotgun (WGS) entry which is preliminary data.</text>
</comment>
<evidence type="ECO:0000256" key="4">
    <source>
        <dbReference type="ARBA" id="ARBA00022490"/>
    </source>
</evidence>
<dbReference type="GO" id="GO:0005886">
    <property type="term" value="C:plasma membrane"/>
    <property type="evidence" value="ECO:0007669"/>
    <property type="project" value="UniProtKB-SubCell"/>
</dbReference>
<keyword evidence="3" id="KW-1003">Cell membrane</keyword>
<reference evidence="7 8" key="1">
    <citation type="journal article" date="2021" name="Nat. Commun.">
        <title>Incipient diploidization of the medicinal plant Perilla within 10,000 years.</title>
        <authorList>
            <person name="Zhang Y."/>
            <person name="Shen Q."/>
            <person name="Leng L."/>
            <person name="Zhang D."/>
            <person name="Chen S."/>
            <person name="Shi Y."/>
            <person name="Ning Z."/>
            <person name="Chen S."/>
        </authorList>
    </citation>
    <scope>NUCLEOTIDE SEQUENCE [LARGE SCALE GENOMIC DNA]</scope>
    <source>
        <strain evidence="8">cv. PC099</strain>
    </source>
</reference>
<proteinExistence type="inferred from homology"/>
<dbReference type="PANTHER" id="PTHR31220:SF10">
    <property type="entry name" value="HYCCIN"/>
    <property type="match status" value="1"/>
</dbReference>
<dbReference type="Proteomes" id="UP001190926">
    <property type="component" value="Unassembled WGS sequence"/>
</dbReference>
<evidence type="ECO:0000313" key="7">
    <source>
        <dbReference type="EMBL" id="KAH6838241.1"/>
    </source>
</evidence>
<evidence type="ECO:0000256" key="1">
    <source>
        <dbReference type="ARBA" id="ARBA00004236"/>
    </source>
</evidence>
<sequence length="328" mass="36115">MADRTPSPEKAAGGKPHIKWGDAYSKGRTAVESLSTILRYFPPRLSSSETPAMDLLQDPDIATQISALLRRPDSGAVNDNLCAWLYDTFHSSEPQLQLVVLRFLPIIAGVYLTRAALNKPLPGFESVLLAIYAHETAARNGQAVTVSIPDLSHASIYHESKMPTKNASTELHLAVITASLEPHGTVRSTRRAKIVGVALELYYSKISQFPVGSKLDFCDFCKIWSGQNSHDNHEKSTEARRGRINLAWELLQPIMRILGHCLFRPEKSDELFQAAFVACRCLNSRAQHDTNAKAMLATGSLVKLAEMAKNPASNVDYTEIAMSNEISV</sequence>
<comment type="subcellular location">
    <subcellularLocation>
        <location evidence="1">Cell membrane</location>
    </subcellularLocation>
    <subcellularLocation>
        <location evidence="2">Cytoplasm</location>
        <location evidence="2">Cytosol</location>
    </subcellularLocation>
</comment>
<gene>
    <name evidence="7" type="ORF">C2S53_017866</name>
</gene>
<organism evidence="7 8">
    <name type="scientific">Perilla frutescens var. hirtella</name>
    <name type="common">Perilla citriodora</name>
    <name type="synonym">Perilla setoyensis</name>
    <dbReference type="NCBI Taxonomy" id="608512"/>
    <lineage>
        <taxon>Eukaryota</taxon>
        <taxon>Viridiplantae</taxon>
        <taxon>Streptophyta</taxon>
        <taxon>Embryophyta</taxon>
        <taxon>Tracheophyta</taxon>
        <taxon>Spermatophyta</taxon>
        <taxon>Magnoliopsida</taxon>
        <taxon>eudicotyledons</taxon>
        <taxon>Gunneridae</taxon>
        <taxon>Pentapetalae</taxon>
        <taxon>asterids</taxon>
        <taxon>lamiids</taxon>
        <taxon>Lamiales</taxon>
        <taxon>Lamiaceae</taxon>
        <taxon>Nepetoideae</taxon>
        <taxon>Elsholtzieae</taxon>
        <taxon>Perilla</taxon>
    </lineage>
</organism>
<accession>A0AAD4PGE5</accession>
<evidence type="ECO:0000256" key="5">
    <source>
        <dbReference type="ARBA" id="ARBA00023136"/>
    </source>
</evidence>
<dbReference type="AlphaFoldDB" id="A0AAD4PGE5"/>
<evidence type="ECO:0000256" key="2">
    <source>
        <dbReference type="ARBA" id="ARBA00004514"/>
    </source>
</evidence>
<evidence type="ECO:0000256" key="6">
    <source>
        <dbReference type="ARBA" id="ARBA00034482"/>
    </source>
</evidence>
<dbReference type="PANTHER" id="PTHR31220">
    <property type="entry name" value="HYCCIN RELATED"/>
    <property type="match status" value="1"/>
</dbReference>
<dbReference type="Pfam" id="PF09790">
    <property type="entry name" value="Hyccin"/>
    <property type="match status" value="1"/>
</dbReference>
<dbReference type="GO" id="GO:0005829">
    <property type="term" value="C:cytosol"/>
    <property type="evidence" value="ECO:0007669"/>
    <property type="project" value="UniProtKB-SubCell"/>
</dbReference>
<evidence type="ECO:0000256" key="3">
    <source>
        <dbReference type="ARBA" id="ARBA00022475"/>
    </source>
</evidence>
<dbReference type="GO" id="GO:0072659">
    <property type="term" value="P:protein localization to plasma membrane"/>
    <property type="evidence" value="ECO:0007669"/>
    <property type="project" value="TreeGrafter"/>
</dbReference>
<comment type="similarity">
    <text evidence="6">Belongs to the Hyccin family.</text>
</comment>
<name>A0AAD4PGE5_PERFH</name>
<dbReference type="InterPro" id="IPR018619">
    <property type="entry name" value="Hyccin"/>
</dbReference>
<keyword evidence="5" id="KW-0472">Membrane</keyword>
<evidence type="ECO:0000313" key="8">
    <source>
        <dbReference type="Proteomes" id="UP001190926"/>
    </source>
</evidence>